<comment type="similarity">
    <text evidence="5">Belongs to the FKBP-type PPIase family.</text>
</comment>
<accession>A0A919J7U6</accession>
<feature type="domain" description="PPIase FKBP-type" evidence="8">
    <location>
        <begin position="172"/>
        <end position="259"/>
    </location>
</feature>
<feature type="region of interest" description="Disordered" evidence="6">
    <location>
        <begin position="1"/>
        <end position="60"/>
    </location>
</feature>
<evidence type="ECO:0000313" key="10">
    <source>
        <dbReference type="Proteomes" id="UP000598174"/>
    </source>
</evidence>
<gene>
    <name evidence="9" type="ORF">Afe05nite_82910</name>
</gene>
<keyword evidence="2 4" id="KW-0697">Rotamase</keyword>
<keyword evidence="7" id="KW-0812">Transmembrane</keyword>
<feature type="compositionally biased region" description="Low complexity" evidence="6">
    <location>
        <begin position="99"/>
        <end position="127"/>
    </location>
</feature>
<evidence type="ECO:0000256" key="2">
    <source>
        <dbReference type="ARBA" id="ARBA00023110"/>
    </source>
</evidence>
<sequence length="259" mass="25871">MSYCRAVPDSVTSRGDAADKRAVAGSPRRPAGPARPLKPAGPPLKTKAEKRAEAKAAKARARVMRKRRQVLTVAGAAVVVLALVIGLFVWIGNSSSSSPAAAPADPSAAAPGAADPGAASPSAAPAAAFPPVPAGADPALGKKPAATAGSGAVTELKTTTLIQGTGAAVRSGQTISVNYVGVTYGDGKEFDSSWSRSEPFSFQAGAGKVIKGWDQGLVGVKVGSRVQLDIPADLAYGEHPSGGQPAGALRFVVDVLSAS</sequence>
<evidence type="ECO:0000256" key="6">
    <source>
        <dbReference type="SAM" id="MobiDB-lite"/>
    </source>
</evidence>
<evidence type="ECO:0000259" key="8">
    <source>
        <dbReference type="PROSITE" id="PS50059"/>
    </source>
</evidence>
<dbReference type="Gene3D" id="3.10.50.40">
    <property type="match status" value="1"/>
</dbReference>
<dbReference type="PANTHER" id="PTHR45779:SF7">
    <property type="entry name" value="PEPTIDYLPROLYL ISOMERASE"/>
    <property type="match status" value="1"/>
</dbReference>
<dbReference type="Proteomes" id="UP000598174">
    <property type="component" value="Unassembled WGS sequence"/>
</dbReference>
<organism evidence="9 10">
    <name type="scientific">Paractinoplanes ferrugineus</name>
    <dbReference type="NCBI Taxonomy" id="113564"/>
    <lineage>
        <taxon>Bacteria</taxon>
        <taxon>Bacillati</taxon>
        <taxon>Actinomycetota</taxon>
        <taxon>Actinomycetes</taxon>
        <taxon>Micromonosporales</taxon>
        <taxon>Micromonosporaceae</taxon>
        <taxon>Paractinoplanes</taxon>
    </lineage>
</organism>
<evidence type="ECO:0000256" key="4">
    <source>
        <dbReference type="PROSITE-ProRule" id="PRU00277"/>
    </source>
</evidence>
<evidence type="ECO:0000256" key="3">
    <source>
        <dbReference type="ARBA" id="ARBA00023235"/>
    </source>
</evidence>
<evidence type="ECO:0000313" key="9">
    <source>
        <dbReference type="EMBL" id="GIE16451.1"/>
    </source>
</evidence>
<comment type="caution">
    <text evidence="9">The sequence shown here is derived from an EMBL/GenBank/DDBJ whole genome shotgun (WGS) entry which is preliminary data.</text>
</comment>
<dbReference type="PROSITE" id="PS50059">
    <property type="entry name" value="FKBP_PPIASE"/>
    <property type="match status" value="1"/>
</dbReference>
<reference evidence="9" key="1">
    <citation type="submission" date="2021-01" db="EMBL/GenBank/DDBJ databases">
        <title>Whole genome shotgun sequence of Actinoplanes ferrugineus NBRC 15555.</title>
        <authorList>
            <person name="Komaki H."/>
            <person name="Tamura T."/>
        </authorList>
    </citation>
    <scope>NUCLEOTIDE SEQUENCE</scope>
    <source>
        <strain evidence="9">NBRC 15555</strain>
    </source>
</reference>
<dbReference type="PANTHER" id="PTHR45779">
    <property type="entry name" value="PEPTIDYLPROLYL ISOMERASE"/>
    <property type="match status" value="1"/>
</dbReference>
<keyword evidence="7" id="KW-0472">Membrane</keyword>
<dbReference type="EMBL" id="BOMM01000087">
    <property type="protein sequence ID" value="GIE16451.1"/>
    <property type="molecule type" value="Genomic_DNA"/>
</dbReference>
<protein>
    <recommendedName>
        <fullName evidence="5">Peptidyl-prolyl cis-trans isomerase</fullName>
        <ecNumber evidence="5">5.2.1.8</ecNumber>
    </recommendedName>
</protein>
<dbReference type="InterPro" id="IPR044609">
    <property type="entry name" value="FKBP2/11"/>
</dbReference>
<dbReference type="InterPro" id="IPR046357">
    <property type="entry name" value="PPIase_dom_sf"/>
</dbReference>
<evidence type="ECO:0000256" key="5">
    <source>
        <dbReference type="RuleBase" id="RU003915"/>
    </source>
</evidence>
<dbReference type="InterPro" id="IPR001179">
    <property type="entry name" value="PPIase_FKBP_dom"/>
</dbReference>
<name>A0A919J7U6_9ACTN</name>
<feature type="compositionally biased region" description="Basic and acidic residues" evidence="6">
    <location>
        <begin position="46"/>
        <end position="56"/>
    </location>
</feature>
<keyword evidence="3 4" id="KW-0413">Isomerase</keyword>
<dbReference type="Pfam" id="PF00254">
    <property type="entry name" value="FKBP_C"/>
    <property type="match status" value="1"/>
</dbReference>
<dbReference type="AlphaFoldDB" id="A0A919J7U6"/>
<dbReference type="GO" id="GO:0003755">
    <property type="term" value="F:peptidyl-prolyl cis-trans isomerase activity"/>
    <property type="evidence" value="ECO:0007669"/>
    <property type="project" value="UniProtKB-UniRule"/>
</dbReference>
<evidence type="ECO:0000256" key="1">
    <source>
        <dbReference type="ARBA" id="ARBA00000971"/>
    </source>
</evidence>
<feature type="compositionally biased region" description="Low complexity" evidence="6">
    <location>
        <begin position="27"/>
        <end position="38"/>
    </location>
</feature>
<dbReference type="SUPFAM" id="SSF54534">
    <property type="entry name" value="FKBP-like"/>
    <property type="match status" value="1"/>
</dbReference>
<keyword evidence="7" id="KW-1133">Transmembrane helix</keyword>
<keyword evidence="10" id="KW-1185">Reference proteome</keyword>
<evidence type="ECO:0000256" key="7">
    <source>
        <dbReference type="SAM" id="Phobius"/>
    </source>
</evidence>
<proteinExistence type="inferred from homology"/>
<feature type="transmembrane region" description="Helical" evidence="7">
    <location>
        <begin position="70"/>
        <end position="91"/>
    </location>
</feature>
<dbReference type="EC" id="5.2.1.8" evidence="5"/>
<feature type="region of interest" description="Disordered" evidence="6">
    <location>
        <begin position="99"/>
        <end position="130"/>
    </location>
</feature>
<comment type="catalytic activity">
    <reaction evidence="1 4 5">
        <text>[protein]-peptidylproline (omega=180) = [protein]-peptidylproline (omega=0)</text>
        <dbReference type="Rhea" id="RHEA:16237"/>
        <dbReference type="Rhea" id="RHEA-COMP:10747"/>
        <dbReference type="Rhea" id="RHEA-COMP:10748"/>
        <dbReference type="ChEBI" id="CHEBI:83833"/>
        <dbReference type="ChEBI" id="CHEBI:83834"/>
        <dbReference type="EC" id="5.2.1.8"/>
    </reaction>
</comment>